<evidence type="ECO:0000313" key="2">
    <source>
        <dbReference type="Proteomes" id="UP001601444"/>
    </source>
</evidence>
<comment type="caution">
    <text evidence="1">The sequence shown here is derived from an EMBL/GenBank/DDBJ whole genome shotgun (WGS) entry which is preliminary data.</text>
</comment>
<accession>A0ABW6PTU2</accession>
<reference evidence="1 2" key="1">
    <citation type="submission" date="2024-10" db="EMBL/GenBank/DDBJ databases">
        <title>The Natural Products Discovery Center: Release of the First 8490 Sequenced Strains for Exploring Actinobacteria Biosynthetic Diversity.</title>
        <authorList>
            <person name="Kalkreuter E."/>
            <person name="Kautsar S.A."/>
            <person name="Yang D."/>
            <person name="Bader C.D."/>
            <person name="Teijaro C.N."/>
            <person name="Fluegel L."/>
            <person name="Davis C.M."/>
            <person name="Simpson J.R."/>
            <person name="Lauterbach L."/>
            <person name="Steele A.D."/>
            <person name="Gui C."/>
            <person name="Meng S."/>
            <person name="Li G."/>
            <person name="Viehrig K."/>
            <person name="Ye F."/>
            <person name="Su P."/>
            <person name="Kiefer A.F."/>
            <person name="Nichols A."/>
            <person name="Cepeda A.J."/>
            <person name="Yan W."/>
            <person name="Fan B."/>
            <person name="Jiang Y."/>
            <person name="Adhikari A."/>
            <person name="Zheng C.-J."/>
            <person name="Schuster L."/>
            <person name="Cowan T.M."/>
            <person name="Smanski M.J."/>
            <person name="Chevrette M.G."/>
            <person name="De Carvalho L.P.S."/>
            <person name="Shen B."/>
        </authorList>
    </citation>
    <scope>NUCLEOTIDE SEQUENCE [LARGE SCALE GENOMIC DNA]</scope>
    <source>
        <strain evidence="1 2">NPDC004045</strain>
    </source>
</reference>
<sequence length="245" mass="25518">MTTPIEIGFAIGGDPGAALARLPGAAATTTHDLWFGAPARDATDPLALAAGGIAIRLRGGPADDLVVDLLPCPPARLVGRWAAPFVDGDLEYRVEGAWRGSRRELAASAVSHRPAGAIRAAVAAGGDVTELLSPAQRRFLVTCTPPGATVDRLRAVGPLACARLTGIRLAGCEIGAERWTGAGCDLLELATRVTPMPGEPAWALHSRARGVQRRCEEALRERGLAPGTVTDRTAHVLRALLVRDG</sequence>
<dbReference type="EMBL" id="JBIAMX010000016">
    <property type="protein sequence ID" value="MFF0545844.1"/>
    <property type="molecule type" value="Genomic_DNA"/>
</dbReference>
<gene>
    <name evidence="1" type="ORF">ACFYTF_23685</name>
</gene>
<dbReference type="Proteomes" id="UP001601444">
    <property type="component" value="Unassembled WGS sequence"/>
</dbReference>
<protein>
    <submittedName>
        <fullName evidence="1">Uncharacterized protein</fullName>
    </submittedName>
</protein>
<organism evidence="1 2">
    <name type="scientific">Nocardia thailandica</name>
    <dbReference type="NCBI Taxonomy" id="257275"/>
    <lineage>
        <taxon>Bacteria</taxon>
        <taxon>Bacillati</taxon>
        <taxon>Actinomycetota</taxon>
        <taxon>Actinomycetes</taxon>
        <taxon>Mycobacteriales</taxon>
        <taxon>Nocardiaceae</taxon>
        <taxon>Nocardia</taxon>
    </lineage>
</organism>
<keyword evidence="2" id="KW-1185">Reference proteome</keyword>
<evidence type="ECO:0000313" key="1">
    <source>
        <dbReference type="EMBL" id="MFF0545844.1"/>
    </source>
</evidence>
<dbReference type="RefSeq" id="WP_387702272.1">
    <property type="nucleotide sequence ID" value="NZ_JBIAMX010000016.1"/>
</dbReference>
<proteinExistence type="predicted"/>
<name>A0ABW6PTU2_9NOCA</name>